<name>A0AAW1UAS0_9CUCU</name>
<accession>A0AAW1UAS0</accession>
<keyword evidence="1" id="KW-0472">Membrane</keyword>
<reference evidence="2 3" key="1">
    <citation type="submission" date="2023-03" db="EMBL/GenBank/DDBJ databases">
        <title>Genome insight into feeding habits of ladybird beetles.</title>
        <authorList>
            <person name="Li H.-S."/>
            <person name="Huang Y.-H."/>
            <person name="Pang H."/>
        </authorList>
    </citation>
    <scope>NUCLEOTIDE SEQUENCE [LARGE SCALE GENOMIC DNA]</scope>
    <source>
        <strain evidence="2">SYSU_2023b</strain>
        <tissue evidence="2">Whole body</tissue>
    </source>
</reference>
<evidence type="ECO:0000313" key="2">
    <source>
        <dbReference type="EMBL" id="KAK9877021.1"/>
    </source>
</evidence>
<gene>
    <name evidence="2" type="ORF">WA026_016047</name>
</gene>
<sequence>MESLWDQPYGSTNSLVCLGTTTAALVNILCAHLLIKRETLNQTSLVNENGKKFPYFCELNAVLERFNQSEYLEIVLITGVKTNLKNAQAKLCGNIQNIVRNVKFPSEYFQRTSQMLNESDFFAVCCSAR</sequence>
<keyword evidence="1" id="KW-1133">Transmembrane helix</keyword>
<dbReference type="AlphaFoldDB" id="A0AAW1UAS0"/>
<keyword evidence="3" id="KW-1185">Reference proteome</keyword>
<dbReference type="Proteomes" id="UP001431783">
    <property type="component" value="Unassembled WGS sequence"/>
</dbReference>
<comment type="caution">
    <text evidence="2">The sequence shown here is derived from an EMBL/GenBank/DDBJ whole genome shotgun (WGS) entry which is preliminary data.</text>
</comment>
<feature type="transmembrane region" description="Helical" evidence="1">
    <location>
        <begin position="12"/>
        <end position="35"/>
    </location>
</feature>
<keyword evidence="1" id="KW-0812">Transmembrane</keyword>
<dbReference type="EMBL" id="JARQZJ010000039">
    <property type="protein sequence ID" value="KAK9877021.1"/>
    <property type="molecule type" value="Genomic_DNA"/>
</dbReference>
<evidence type="ECO:0000313" key="3">
    <source>
        <dbReference type="Proteomes" id="UP001431783"/>
    </source>
</evidence>
<protein>
    <submittedName>
        <fullName evidence="2">Uncharacterized protein</fullName>
    </submittedName>
</protein>
<organism evidence="2 3">
    <name type="scientific">Henosepilachna vigintioctopunctata</name>
    <dbReference type="NCBI Taxonomy" id="420089"/>
    <lineage>
        <taxon>Eukaryota</taxon>
        <taxon>Metazoa</taxon>
        <taxon>Ecdysozoa</taxon>
        <taxon>Arthropoda</taxon>
        <taxon>Hexapoda</taxon>
        <taxon>Insecta</taxon>
        <taxon>Pterygota</taxon>
        <taxon>Neoptera</taxon>
        <taxon>Endopterygota</taxon>
        <taxon>Coleoptera</taxon>
        <taxon>Polyphaga</taxon>
        <taxon>Cucujiformia</taxon>
        <taxon>Coccinelloidea</taxon>
        <taxon>Coccinellidae</taxon>
        <taxon>Epilachninae</taxon>
        <taxon>Epilachnini</taxon>
        <taxon>Henosepilachna</taxon>
    </lineage>
</organism>
<proteinExistence type="predicted"/>
<evidence type="ECO:0000256" key="1">
    <source>
        <dbReference type="SAM" id="Phobius"/>
    </source>
</evidence>